<dbReference type="Proteomes" id="UP001250662">
    <property type="component" value="Unassembled WGS sequence"/>
</dbReference>
<reference evidence="1 2" key="1">
    <citation type="submission" date="2023-09" db="EMBL/GenBank/DDBJ databases">
        <authorList>
            <person name="Rey-Velasco X."/>
        </authorList>
    </citation>
    <scope>NUCLEOTIDE SEQUENCE [LARGE SCALE GENOMIC DNA]</scope>
    <source>
        <strain evidence="1 2">P007</strain>
    </source>
</reference>
<comment type="caution">
    <text evidence="1">The sequence shown here is derived from an EMBL/GenBank/DDBJ whole genome shotgun (WGS) entry which is preliminary data.</text>
</comment>
<evidence type="ECO:0000313" key="1">
    <source>
        <dbReference type="EMBL" id="MDT0622205.1"/>
    </source>
</evidence>
<dbReference type="RefSeq" id="WP_311385800.1">
    <property type="nucleotide sequence ID" value="NZ_JAVRHU010000003.1"/>
</dbReference>
<proteinExistence type="predicted"/>
<sequence length="134" mass="15491">MKNSSFNTLQVYQKSLVLKDLTTAIAYYFSHDSNFFSNSKSEGLRTEIAKALFVDASLISSNIKEVTVSKSGVVRNKNLIFINIMTRNILSYCNGLEKDGVKEKEYVHLLRREIQIFRSHFKQWRKSLQTSDDN</sequence>
<organism evidence="1 2">
    <name type="scientific">Croceitalea vernalis</name>
    <dbReference type="NCBI Taxonomy" id="3075599"/>
    <lineage>
        <taxon>Bacteria</taxon>
        <taxon>Pseudomonadati</taxon>
        <taxon>Bacteroidota</taxon>
        <taxon>Flavobacteriia</taxon>
        <taxon>Flavobacteriales</taxon>
        <taxon>Flavobacteriaceae</taxon>
        <taxon>Croceitalea</taxon>
    </lineage>
</organism>
<evidence type="ECO:0000313" key="2">
    <source>
        <dbReference type="Proteomes" id="UP001250662"/>
    </source>
</evidence>
<dbReference type="EMBL" id="JAVRHU010000003">
    <property type="protein sequence ID" value="MDT0622205.1"/>
    <property type="molecule type" value="Genomic_DNA"/>
</dbReference>
<protein>
    <recommendedName>
        <fullName evidence="3">Four helix bundle protein</fullName>
    </recommendedName>
</protein>
<keyword evidence="2" id="KW-1185">Reference proteome</keyword>
<accession>A0ABU3BJ67</accession>
<name>A0ABU3BJ67_9FLAO</name>
<evidence type="ECO:0008006" key="3">
    <source>
        <dbReference type="Google" id="ProtNLM"/>
    </source>
</evidence>
<gene>
    <name evidence="1" type="ORF">RM520_11250</name>
</gene>